<dbReference type="InterPro" id="IPR026516">
    <property type="entry name" value="THAP1/10"/>
</dbReference>
<keyword evidence="1" id="KW-0479">Metal-binding</keyword>
<evidence type="ECO:0000256" key="2">
    <source>
        <dbReference type="ARBA" id="ARBA00022771"/>
    </source>
</evidence>
<feature type="region of interest" description="Disordered" evidence="6">
    <location>
        <begin position="143"/>
        <end position="174"/>
    </location>
</feature>
<organism evidence="8 9">
    <name type="scientific">Hypothenemus hampei</name>
    <name type="common">Coffee berry borer</name>
    <dbReference type="NCBI Taxonomy" id="57062"/>
    <lineage>
        <taxon>Eukaryota</taxon>
        <taxon>Metazoa</taxon>
        <taxon>Ecdysozoa</taxon>
        <taxon>Arthropoda</taxon>
        <taxon>Hexapoda</taxon>
        <taxon>Insecta</taxon>
        <taxon>Pterygota</taxon>
        <taxon>Neoptera</taxon>
        <taxon>Endopterygota</taxon>
        <taxon>Coleoptera</taxon>
        <taxon>Polyphaga</taxon>
        <taxon>Cucujiformia</taxon>
        <taxon>Curculionidae</taxon>
        <taxon>Scolytinae</taxon>
        <taxon>Hypothenemus</taxon>
    </lineage>
</organism>
<proteinExistence type="predicted"/>
<keyword evidence="4 5" id="KW-0238">DNA-binding</keyword>
<evidence type="ECO:0000259" key="7">
    <source>
        <dbReference type="PROSITE" id="PS50950"/>
    </source>
</evidence>
<keyword evidence="2 5" id="KW-0863">Zinc-finger</keyword>
<evidence type="ECO:0000256" key="4">
    <source>
        <dbReference type="ARBA" id="ARBA00023125"/>
    </source>
</evidence>
<evidence type="ECO:0000256" key="6">
    <source>
        <dbReference type="SAM" id="MobiDB-lite"/>
    </source>
</evidence>
<dbReference type="SMART" id="SM00692">
    <property type="entry name" value="DM3"/>
    <property type="match status" value="1"/>
</dbReference>
<protein>
    <recommendedName>
        <fullName evidence="7">THAP-type domain-containing protein</fullName>
    </recommendedName>
</protein>
<dbReference type="GO" id="GO:0008270">
    <property type="term" value="F:zinc ion binding"/>
    <property type="evidence" value="ECO:0007669"/>
    <property type="project" value="UniProtKB-KW"/>
</dbReference>
<comment type="caution">
    <text evidence="8">The sequence shown here is derived from an EMBL/GenBank/DDBJ whole genome shotgun (WGS) entry which is preliminary data.</text>
</comment>
<dbReference type="InterPro" id="IPR006612">
    <property type="entry name" value="THAP_Znf"/>
</dbReference>
<feature type="compositionally biased region" description="Basic and acidic residues" evidence="6">
    <location>
        <begin position="160"/>
        <end position="174"/>
    </location>
</feature>
<dbReference type="GO" id="GO:0003677">
    <property type="term" value="F:DNA binding"/>
    <property type="evidence" value="ECO:0007669"/>
    <property type="project" value="UniProtKB-UniRule"/>
</dbReference>
<dbReference type="EMBL" id="JBDJPC010000011">
    <property type="protein sequence ID" value="KAL1489671.1"/>
    <property type="molecule type" value="Genomic_DNA"/>
</dbReference>
<reference evidence="8 9" key="1">
    <citation type="submission" date="2024-05" db="EMBL/GenBank/DDBJ databases">
        <title>Genetic variation in Jamaican populations of the coffee berry borer (Hypothenemus hampei).</title>
        <authorList>
            <person name="Errbii M."/>
            <person name="Myrie A."/>
        </authorList>
    </citation>
    <scope>NUCLEOTIDE SEQUENCE [LARGE SCALE GENOMIC DNA]</scope>
    <source>
        <strain evidence="8">JA-Hopewell-2020-01-JO</strain>
        <tissue evidence="8">Whole body</tissue>
    </source>
</reference>
<evidence type="ECO:0000256" key="1">
    <source>
        <dbReference type="ARBA" id="ARBA00022723"/>
    </source>
</evidence>
<dbReference type="PANTHER" id="PTHR46600:SF11">
    <property type="entry name" value="THAP DOMAIN-CONTAINING PROTEIN 10"/>
    <property type="match status" value="1"/>
</dbReference>
<sequence length="174" mass="20195">MPTTCAIKGCKSRNKADVNISFFRFPLKDKIRMQHWVCAVGKKNWTPTISSRICSLHFPDNFFIINLGYKRTQLKSDAVPLLNCVYNPFQSETIQKDTAENEILSDAVLLQACVPNEEENKVEIINDNSRKRKIEFSNKELEGKRLKTTEQSQEIYQNNDNEKFSENIKERETS</sequence>
<dbReference type="InterPro" id="IPR038441">
    <property type="entry name" value="THAP_Znf_sf"/>
</dbReference>
<dbReference type="SMART" id="SM00980">
    <property type="entry name" value="THAP"/>
    <property type="match status" value="1"/>
</dbReference>
<feature type="domain" description="THAP-type" evidence="7">
    <location>
        <begin position="1"/>
        <end position="83"/>
    </location>
</feature>
<dbReference type="Proteomes" id="UP001566132">
    <property type="component" value="Unassembled WGS sequence"/>
</dbReference>
<dbReference type="AlphaFoldDB" id="A0ABD1E991"/>
<dbReference type="Pfam" id="PF05485">
    <property type="entry name" value="THAP"/>
    <property type="match status" value="1"/>
</dbReference>
<evidence type="ECO:0000313" key="9">
    <source>
        <dbReference type="Proteomes" id="UP001566132"/>
    </source>
</evidence>
<dbReference type="PANTHER" id="PTHR46600">
    <property type="entry name" value="THAP DOMAIN-CONTAINING"/>
    <property type="match status" value="1"/>
</dbReference>
<dbReference type="PROSITE" id="PS50950">
    <property type="entry name" value="ZF_THAP"/>
    <property type="match status" value="1"/>
</dbReference>
<gene>
    <name evidence="8" type="ORF">ABEB36_013613</name>
</gene>
<name>A0ABD1E991_HYPHA</name>
<evidence type="ECO:0000313" key="8">
    <source>
        <dbReference type="EMBL" id="KAL1489671.1"/>
    </source>
</evidence>
<evidence type="ECO:0000256" key="5">
    <source>
        <dbReference type="PROSITE-ProRule" id="PRU00309"/>
    </source>
</evidence>
<dbReference type="Gene3D" id="6.20.210.20">
    <property type="entry name" value="THAP domain"/>
    <property type="match status" value="1"/>
</dbReference>
<evidence type="ECO:0000256" key="3">
    <source>
        <dbReference type="ARBA" id="ARBA00022833"/>
    </source>
</evidence>
<feature type="compositionally biased region" description="Polar residues" evidence="6">
    <location>
        <begin position="149"/>
        <end position="159"/>
    </location>
</feature>
<keyword evidence="3" id="KW-0862">Zinc</keyword>
<keyword evidence="9" id="KW-1185">Reference proteome</keyword>
<dbReference type="SUPFAM" id="SSF57716">
    <property type="entry name" value="Glucocorticoid receptor-like (DNA-binding domain)"/>
    <property type="match status" value="1"/>
</dbReference>
<accession>A0ABD1E991</accession>